<dbReference type="EMBL" id="CM056742">
    <property type="protein sequence ID" value="KAJ8674837.1"/>
    <property type="molecule type" value="Genomic_DNA"/>
</dbReference>
<evidence type="ECO:0000313" key="2">
    <source>
        <dbReference type="Proteomes" id="UP001239111"/>
    </source>
</evidence>
<evidence type="ECO:0000313" key="1">
    <source>
        <dbReference type="EMBL" id="KAJ8674837.1"/>
    </source>
</evidence>
<reference evidence="1" key="1">
    <citation type="submission" date="2023-04" db="EMBL/GenBank/DDBJ databases">
        <title>A chromosome-level genome assembly of the parasitoid wasp Eretmocerus hayati.</title>
        <authorList>
            <person name="Zhong Y."/>
            <person name="Liu S."/>
            <person name="Liu Y."/>
        </authorList>
    </citation>
    <scope>NUCLEOTIDE SEQUENCE</scope>
    <source>
        <strain evidence="1">ZJU_SS_LIU_2023</strain>
    </source>
</reference>
<protein>
    <submittedName>
        <fullName evidence="1">Uncharacterized protein</fullName>
    </submittedName>
</protein>
<gene>
    <name evidence="1" type="ORF">QAD02_010623</name>
</gene>
<dbReference type="Proteomes" id="UP001239111">
    <property type="component" value="Chromosome 2"/>
</dbReference>
<comment type="caution">
    <text evidence="1">The sequence shown here is derived from an EMBL/GenBank/DDBJ whole genome shotgun (WGS) entry which is preliminary data.</text>
</comment>
<accession>A0ACC2NUS8</accession>
<proteinExistence type="predicted"/>
<name>A0ACC2NUS8_9HYME</name>
<keyword evidence="2" id="KW-1185">Reference proteome</keyword>
<sequence>MPAEVKNNVLLYEGCNYLRYRLILSTLSGKPVRITGIRSADDNPGLREYEISFVRLLDKITNGSRIEINETGTSLYFNPGLLAGGEIDHDCSPQRGIGYFLEAVIALAPFCKSPVNIKLKGVTNNCDDPSVDRIKSCVVPILKKFLAGDNEVTFNVVKRGVVPLGGGEVHFKCPASKFLKSIQLQDGGMVKRIRGVACSLRVSPAISNRLVESAKGVLLNFIPDIYIHTDASRGASSGKSPGFGISLTAETTTEVFLSGEAYSPLMTAGSLPCVPEDLGKEAAMRLLDEIYRNGCVDSSFQSLIALFMALGKKDVSKVVVGPLTQAM</sequence>
<organism evidence="1 2">
    <name type="scientific">Eretmocerus hayati</name>
    <dbReference type="NCBI Taxonomy" id="131215"/>
    <lineage>
        <taxon>Eukaryota</taxon>
        <taxon>Metazoa</taxon>
        <taxon>Ecdysozoa</taxon>
        <taxon>Arthropoda</taxon>
        <taxon>Hexapoda</taxon>
        <taxon>Insecta</taxon>
        <taxon>Pterygota</taxon>
        <taxon>Neoptera</taxon>
        <taxon>Endopterygota</taxon>
        <taxon>Hymenoptera</taxon>
        <taxon>Apocrita</taxon>
        <taxon>Proctotrupomorpha</taxon>
        <taxon>Chalcidoidea</taxon>
        <taxon>Aphelinidae</taxon>
        <taxon>Aphelininae</taxon>
        <taxon>Eretmocerus</taxon>
    </lineage>
</organism>